<dbReference type="InterPro" id="IPR005749">
    <property type="entry name" value="Ribosomal_uL15_bac-type"/>
</dbReference>
<proteinExistence type="inferred from homology"/>
<dbReference type="GO" id="GO:0006412">
    <property type="term" value="P:translation"/>
    <property type="evidence" value="ECO:0007669"/>
    <property type="project" value="InterPro"/>
</dbReference>
<dbReference type="InterPro" id="IPR030878">
    <property type="entry name" value="Ribosomal_uL15"/>
</dbReference>
<feature type="compositionally biased region" description="Low complexity" evidence="4">
    <location>
        <begin position="326"/>
        <end position="339"/>
    </location>
</feature>
<dbReference type="PANTHER" id="PTHR12934:SF11">
    <property type="entry name" value="LARGE RIBOSOMAL SUBUNIT PROTEIN UL15M"/>
    <property type="match status" value="1"/>
</dbReference>
<dbReference type="Gene3D" id="3.100.10.10">
    <property type="match status" value="1"/>
</dbReference>
<feature type="domain" description="Large ribosomal subunit protein uL15/eL18" evidence="5">
    <location>
        <begin position="112"/>
        <end position="189"/>
    </location>
</feature>
<gene>
    <name evidence="6" type="primary">MRPL10</name>
    <name evidence="6" type="ORF">N0V89_006710</name>
</gene>
<evidence type="ECO:0000256" key="3">
    <source>
        <dbReference type="ARBA" id="ARBA00023274"/>
    </source>
</evidence>
<keyword evidence="2" id="KW-0689">Ribosomal protein</keyword>
<dbReference type="SUPFAM" id="SSF52080">
    <property type="entry name" value="Ribosomal proteins L15p and L18e"/>
    <property type="match status" value="1"/>
</dbReference>
<sequence length="339" mass="36813">MPPRLKALRLASSIVQRPTTCTISVQFPAPAQQRFASILSSLSDTKGAYSKKLRKGRGPASGKGKTAGRGQKGQHAHGKVPAGFQGGQTPLSITKPPRGRDKYNPFKVEMSPINLDRIQSWIDQGRLDPSQPITMKELNRSRCLHGVQRHGVKLLGRNADQLTSAIHIIVSRASATAIARIEALGGSVTTRFYSPTSVKRVLKGESHPIISLQADAGLMEQGAQYKAPNASTSILTPGVVETLKAVKANPDAPIEVKHEALRAVMAQVGQRYKYRLPDATARKDIEYYRDPAHRGYLSYMVKEGQSPSLFFKTPGGAKDKKDQTAKKAAAKASADNRLF</sequence>
<evidence type="ECO:0000256" key="4">
    <source>
        <dbReference type="SAM" id="MobiDB-lite"/>
    </source>
</evidence>
<dbReference type="NCBIfam" id="TIGR01071">
    <property type="entry name" value="rplO_bact"/>
    <property type="match status" value="1"/>
</dbReference>
<dbReference type="InterPro" id="IPR021131">
    <property type="entry name" value="Ribosomal_uL15/eL18"/>
</dbReference>
<dbReference type="PANTHER" id="PTHR12934">
    <property type="entry name" value="50S RIBOSOMAL PROTEIN L15"/>
    <property type="match status" value="1"/>
</dbReference>
<dbReference type="InterPro" id="IPR036227">
    <property type="entry name" value="Ribosomal_uL15/eL18_sf"/>
</dbReference>
<protein>
    <submittedName>
        <fullName evidence="6">YmL10</fullName>
    </submittedName>
</protein>
<dbReference type="OrthoDB" id="361383at2759"/>
<dbReference type="Pfam" id="PF00828">
    <property type="entry name" value="Ribosomal_L27A"/>
    <property type="match status" value="1"/>
</dbReference>
<organism evidence="6 7">
    <name type="scientific">Didymosphaeria variabile</name>
    <dbReference type="NCBI Taxonomy" id="1932322"/>
    <lineage>
        <taxon>Eukaryota</taxon>
        <taxon>Fungi</taxon>
        <taxon>Dikarya</taxon>
        <taxon>Ascomycota</taxon>
        <taxon>Pezizomycotina</taxon>
        <taxon>Dothideomycetes</taxon>
        <taxon>Pleosporomycetidae</taxon>
        <taxon>Pleosporales</taxon>
        <taxon>Massarineae</taxon>
        <taxon>Didymosphaeriaceae</taxon>
        <taxon>Didymosphaeria</taxon>
    </lineage>
</organism>
<dbReference type="RefSeq" id="XP_056069726.1">
    <property type="nucleotide sequence ID" value="XM_056215479.1"/>
</dbReference>
<evidence type="ECO:0000313" key="7">
    <source>
        <dbReference type="Proteomes" id="UP001140513"/>
    </source>
</evidence>
<feature type="region of interest" description="Disordered" evidence="4">
    <location>
        <begin position="312"/>
        <end position="339"/>
    </location>
</feature>
<dbReference type="GeneID" id="80910240"/>
<dbReference type="EMBL" id="JAPEUX010000005">
    <property type="protein sequence ID" value="KAJ4351370.1"/>
    <property type="molecule type" value="Genomic_DNA"/>
</dbReference>
<evidence type="ECO:0000256" key="1">
    <source>
        <dbReference type="ARBA" id="ARBA00007320"/>
    </source>
</evidence>
<comment type="caution">
    <text evidence="6">The sequence shown here is derived from an EMBL/GenBank/DDBJ whole genome shotgun (WGS) entry which is preliminary data.</text>
</comment>
<dbReference type="GO" id="GO:0005762">
    <property type="term" value="C:mitochondrial large ribosomal subunit"/>
    <property type="evidence" value="ECO:0007669"/>
    <property type="project" value="TreeGrafter"/>
</dbReference>
<name>A0A9W9C9H8_9PLEO</name>
<comment type="similarity">
    <text evidence="1">Belongs to the universal ribosomal protein uL15 family.</text>
</comment>
<evidence type="ECO:0000259" key="5">
    <source>
        <dbReference type="Pfam" id="PF00828"/>
    </source>
</evidence>
<feature type="compositionally biased region" description="Gly residues" evidence="4">
    <location>
        <begin position="59"/>
        <end position="71"/>
    </location>
</feature>
<dbReference type="AlphaFoldDB" id="A0A9W9C9H8"/>
<evidence type="ECO:0000256" key="2">
    <source>
        <dbReference type="ARBA" id="ARBA00022980"/>
    </source>
</evidence>
<dbReference type="GO" id="GO:0003735">
    <property type="term" value="F:structural constituent of ribosome"/>
    <property type="evidence" value="ECO:0007669"/>
    <property type="project" value="InterPro"/>
</dbReference>
<evidence type="ECO:0000313" key="6">
    <source>
        <dbReference type="EMBL" id="KAJ4351370.1"/>
    </source>
</evidence>
<reference evidence="6" key="1">
    <citation type="submission" date="2022-10" db="EMBL/GenBank/DDBJ databases">
        <title>Tapping the CABI collections for fungal endophytes: first genome assemblies for Collariella, Neodidymelliopsis, Ascochyta clinopodiicola, Didymella pomorum, Didymosphaeria variabile, Neocosmospora piperis and Neocucurbitaria cava.</title>
        <authorList>
            <person name="Hill R."/>
        </authorList>
    </citation>
    <scope>NUCLEOTIDE SEQUENCE</scope>
    <source>
        <strain evidence="6">IMI 356815</strain>
    </source>
</reference>
<keyword evidence="3" id="KW-0687">Ribonucleoprotein</keyword>
<dbReference type="HAMAP" id="MF_01341">
    <property type="entry name" value="Ribosomal_uL15"/>
    <property type="match status" value="1"/>
</dbReference>
<accession>A0A9W9C9H8</accession>
<feature type="region of interest" description="Disordered" evidence="4">
    <location>
        <begin position="48"/>
        <end position="105"/>
    </location>
</feature>
<dbReference type="Proteomes" id="UP001140513">
    <property type="component" value="Unassembled WGS sequence"/>
</dbReference>
<dbReference type="FunFam" id="3.100.10.10:FF:000011">
    <property type="entry name" value="50S ribosomal subunit protein L15"/>
    <property type="match status" value="1"/>
</dbReference>
<keyword evidence="7" id="KW-1185">Reference proteome</keyword>